<gene>
    <name evidence="3" type="ORF">JIG36_39455</name>
</gene>
<keyword evidence="2" id="KW-0812">Transmembrane</keyword>
<feature type="compositionally biased region" description="Low complexity" evidence="1">
    <location>
        <begin position="115"/>
        <end position="125"/>
    </location>
</feature>
<organism evidence="3 4">
    <name type="scientific">Paractinoplanes ovalisporus</name>
    <dbReference type="NCBI Taxonomy" id="2810368"/>
    <lineage>
        <taxon>Bacteria</taxon>
        <taxon>Bacillati</taxon>
        <taxon>Actinomycetota</taxon>
        <taxon>Actinomycetes</taxon>
        <taxon>Micromonosporales</taxon>
        <taxon>Micromonosporaceae</taxon>
        <taxon>Paractinoplanes</taxon>
    </lineage>
</organism>
<evidence type="ECO:0008006" key="5">
    <source>
        <dbReference type="Google" id="ProtNLM"/>
    </source>
</evidence>
<accession>A0ABS2AP05</accession>
<evidence type="ECO:0000313" key="4">
    <source>
        <dbReference type="Proteomes" id="UP000632138"/>
    </source>
</evidence>
<dbReference type="Proteomes" id="UP000632138">
    <property type="component" value="Unassembled WGS sequence"/>
</dbReference>
<sequence length="232" mass="24468">MPDNHGMTVHDENGVYRSGIRERRIQRRKQFGVGLAGLAVFGAAGVFGVQAIQLAQSTTTREPKAMTPLVSPSPSPSPTVSAAKPPRQRARSLGPGKVTRSGARQEASPTPTPSPSVSAVSPSGGVAAADAVNRHDENTGRGVIRVTSAGFDLTGQPELSIVGDSGWLVGRARCTKTVRNEPGSRPRMEPSTLVCWRVSEDRSVVTVAVTQRGRPSSGESVAVLEREWARLG</sequence>
<evidence type="ECO:0000313" key="3">
    <source>
        <dbReference type="EMBL" id="MBM2621598.1"/>
    </source>
</evidence>
<proteinExistence type="predicted"/>
<comment type="caution">
    <text evidence="3">The sequence shown here is derived from an EMBL/GenBank/DDBJ whole genome shotgun (WGS) entry which is preliminary data.</text>
</comment>
<protein>
    <recommendedName>
        <fullName evidence="5">Serine/threonine protein kinase</fullName>
    </recommendedName>
</protein>
<dbReference type="RefSeq" id="WP_203381568.1">
    <property type="nucleotide sequence ID" value="NZ_JAENHP010000020.1"/>
</dbReference>
<keyword evidence="2" id="KW-0472">Membrane</keyword>
<reference evidence="3 4" key="1">
    <citation type="submission" date="2021-01" db="EMBL/GenBank/DDBJ databases">
        <title>Actinoplanes sp. nov. LDG1-06 isolated from lichen.</title>
        <authorList>
            <person name="Saeng-In P."/>
            <person name="Phongsopitanun W."/>
            <person name="Kanchanasin P."/>
            <person name="Yuki M."/>
            <person name="Kudo T."/>
            <person name="Ohkuma M."/>
            <person name="Tanasupawat S."/>
        </authorList>
    </citation>
    <scope>NUCLEOTIDE SEQUENCE [LARGE SCALE GENOMIC DNA]</scope>
    <source>
        <strain evidence="3 4">LDG1-06</strain>
    </source>
</reference>
<feature type="region of interest" description="Disordered" evidence="1">
    <location>
        <begin position="58"/>
        <end position="125"/>
    </location>
</feature>
<dbReference type="EMBL" id="JAENHP010000020">
    <property type="protein sequence ID" value="MBM2621598.1"/>
    <property type="molecule type" value="Genomic_DNA"/>
</dbReference>
<keyword evidence="2" id="KW-1133">Transmembrane helix</keyword>
<evidence type="ECO:0000256" key="2">
    <source>
        <dbReference type="SAM" id="Phobius"/>
    </source>
</evidence>
<name>A0ABS2AP05_9ACTN</name>
<evidence type="ECO:0000256" key="1">
    <source>
        <dbReference type="SAM" id="MobiDB-lite"/>
    </source>
</evidence>
<keyword evidence="4" id="KW-1185">Reference proteome</keyword>
<feature type="transmembrane region" description="Helical" evidence="2">
    <location>
        <begin position="31"/>
        <end position="52"/>
    </location>
</feature>